<evidence type="ECO:0000256" key="11">
    <source>
        <dbReference type="ARBA" id="ARBA00022840"/>
    </source>
</evidence>
<feature type="region of interest" description="Disordered" evidence="15">
    <location>
        <begin position="584"/>
        <end position="617"/>
    </location>
</feature>
<dbReference type="AlphaFoldDB" id="A0A6P4DEI4"/>
<evidence type="ECO:0000256" key="1">
    <source>
        <dbReference type="ARBA" id="ARBA00001936"/>
    </source>
</evidence>
<evidence type="ECO:0000256" key="13">
    <source>
        <dbReference type="ARBA" id="ARBA00023242"/>
    </source>
</evidence>
<reference evidence="19" key="1">
    <citation type="journal article" date="2016" name="Nat. Genet.">
        <title>The genome sequences of Arachis duranensis and Arachis ipaensis, the diploid ancestors of cultivated peanut.</title>
        <authorList>
            <person name="Bertioli D.J."/>
            <person name="Cannon S.B."/>
            <person name="Froenicke L."/>
            <person name="Huang G."/>
            <person name="Farmer A.D."/>
            <person name="Cannon E.K."/>
            <person name="Liu X."/>
            <person name="Gao D."/>
            <person name="Clevenger J."/>
            <person name="Dash S."/>
            <person name="Ren L."/>
            <person name="Moretzsohn M.C."/>
            <person name="Shirasawa K."/>
            <person name="Huang W."/>
            <person name="Vidigal B."/>
            <person name="Abernathy B."/>
            <person name="Chu Y."/>
            <person name="Niederhuth C.E."/>
            <person name="Umale P."/>
            <person name="Araujo A.C."/>
            <person name="Kozik A."/>
            <person name="Kim K.D."/>
            <person name="Burow M.D."/>
            <person name="Varshney R.K."/>
            <person name="Wang X."/>
            <person name="Zhang X."/>
            <person name="Barkley N."/>
            <person name="Guimaraes P.M."/>
            <person name="Isobe S."/>
            <person name="Guo B."/>
            <person name="Liao B."/>
            <person name="Stalker H.T."/>
            <person name="Schmitz R.J."/>
            <person name="Scheffler B.E."/>
            <person name="Leal-Bertioli S.C."/>
            <person name="Xun X."/>
            <person name="Jackson S.A."/>
            <person name="Michelmore R."/>
            <person name="Ozias-Akins P."/>
        </authorList>
    </citation>
    <scope>NUCLEOTIDE SEQUENCE [LARGE SCALE GENOMIC DNA]</scope>
    <source>
        <strain evidence="19">cv. V14167</strain>
    </source>
</reference>
<dbReference type="FunFam" id="3.30.460.10:FF:000002">
    <property type="entry name" value="Poly(A) polymerase alpha, putative"/>
    <property type="match status" value="1"/>
</dbReference>
<keyword evidence="9" id="KW-0479">Metal-binding</keyword>
<evidence type="ECO:0000256" key="5">
    <source>
        <dbReference type="ARBA" id="ARBA00012388"/>
    </source>
</evidence>
<feature type="compositionally biased region" description="Basic and acidic residues" evidence="15">
    <location>
        <begin position="530"/>
        <end position="547"/>
    </location>
</feature>
<dbReference type="Pfam" id="PF20750">
    <property type="entry name" value="PAP_NTPase"/>
    <property type="match status" value="1"/>
</dbReference>
<dbReference type="GO" id="GO:0006397">
    <property type="term" value="P:mRNA processing"/>
    <property type="evidence" value="ECO:0007669"/>
    <property type="project" value="UniProtKB-KW"/>
</dbReference>
<dbReference type="InterPro" id="IPR007010">
    <property type="entry name" value="PolA_pol_RNA-bd_dom"/>
</dbReference>
<feature type="region of interest" description="Disordered" evidence="15">
    <location>
        <begin position="645"/>
        <end position="677"/>
    </location>
</feature>
<dbReference type="GO" id="GO:0005634">
    <property type="term" value="C:nucleus"/>
    <property type="evidence" value="ECO:0007669"/>
    <property type="project" value="UniProtKB-SubCell"/>
</dbReference>
<proteinExistence type="inferred from homology"/>
<dbReference type="SUPFAM" id="SSF81301">
    <property type="entry name" value="Nucleotidyltransferase"/>
    <property type="match status" value="1"/>
</dbReference>
<dbReference type="FunFam" id="1.10.1410.10:FF:000001">
    <property type="entry name" value="Putative poly(A) polymerase gamma"/>
    <property type="match status" value="1"/>
</dbReference>
<name>A0A6P4DEI4_ARADU</name>
<evidence type="ECO:0000313" key="20">
    <source>
        <dbReference type="RefSeq" id="XP_015966983.1"/>
    </source>
</evidence>
<gene>
    <name evidence="20" type="primary">LOC107490687</name>
</gene>
<comment type="similarity">
    <text evidence="4">Belongs to the poly(A) polymerase family.</text>
</comment>
<comment type="cofactor">
    <cofactor evidence="1">
        <name>Mn(2+)</name>
        <dbReference type="ChEBI" id="CHEBI:29035"/>
    </cofactor>
</comment>
<keyword evidence="11" id="KW-0067">ATP-binding</keyword>
<feature type="domain" description="Poly(A) polymerase RNA-binding" evidence="16">
    <location>
        <begin position="364"/>
        <end position="422"/>
    </location>
</feature>
<dbReference type="GO" id="GO:0031123">
    <property type="term" value="P:RNA 3'-end processing"/>
    <property type="evidence" value="ECO:0007669"/>
    <property type="project" value="InterPro"/>
</dbReference>
<dbReference type="GO" id="GO:0005524">
    <property type="term" value="F:ATP binding"/>
    <property type="evidence" value="ECO:0007669"/>
    <property type="project" value="UniProtKB-KW"/>
</dbReference>
<dbReference type="CDD" id="cd05402">
    <property type="entry name" value="NT_PAP_TUTase"/>
    <property type="match status" value="1"/>
</dbReference>
<evidence type="ECO:0000256" key="7">
    <source>
        <dbReference type="ARBA" id="ARBA00022679"/>
    </source>
</evidence>
<dbReference type="Pfam" id="PF04928">
    <property type="entry name" value="PAP_central"/>
    <property type="match status" value="1"/>
</dbReference>
<feature type="domain" description="Poly(A) polymerase nucleotidyltransferase" evidence="18">
    <location>
        <begin position="17"/>
        <end position="211"/>
    </location>
</feature>
<evidence type="ECO:0000256" key="6">
    <source>
        <dbReference type="ARBA" id="ARBA00022664"/>
    </source>
</evidence>
<keyword evidence="13" id="KW-0539">Nucleus</keyword>
<dbReference type="GO" id="GO:1990817">
    <property type="term" value="F:poly(A) RNA polymerase activity"/>
    <property type="evidence" value="ECO:0007669"/>
    <property type="project" value="UniProtKB-EC"/>
</dbReference>
<evidence type="ECO:0000313" key="19">
    <source>
        <dbReference type="Proteomes" id="UP000515211"/>
    </source>
</evidence>
<evidence type="ECO:0000259" key="18">
    <source>
        <dbReference type="Pfam" id="PF20750"/>
    </source>
</evidence>
<keyword evidence="6" id="KW-0507">mRNA processing</keyword>
<feature type="compositionally biased region" description="Polar residues" evidence="15">
    <location>
        <begin position="598"/>
        <end position="610"/>
    </location>
</feature>
<feature type="domain" description="Poly(A) polymerase central" evidence="17">
    <location>
        <begin position="216"/>
        <end position="361"/>
    </location>
</feature>
<dbReference type="KEGG" id="adu:107490687"/>
<keyword evidence="12" id="KW-0460">Magnesium</keyword>
<comment type="subcellular location">
    <subcellularLocation>
        <location evidence="3">Nucleus</location>
    </subcellularLocation>
</comment>
<dbReference type="SUPFAM" id="SSF55003">
    <property type="entry name" value="PAP/Archaeal CCA-adding enzyme, C-terminal domain"/>
    <property type="match status" value="1"/>
</dbReference>
<dbReference type="InterPro" id="IPR043519">
    <property type="entry name" value="NT_sf"/>
</dbReference>
<evidence type="ECO:0000256" key="8">
    <source>
        <dbReference type="ARBA" id="ARBA00022695"/>
    </source>
</evidence>
<evidence type="ECO:0000256" key="12">
    <source>
        <dbReference type="ARBA" id="ARBA00022842"/>
    </source>
</evidence>
<keyword evidence="19" id="KW-1185">Reference proteome</keyword>
<feature type="region of interest" description="Disordered" evidence="15">
    <location>
        <begin position="497"/>
        <end position="552"/>
    </location>
</feature>
<dbReference type="OrthoDB" id="412748at2759"/>
<evidence type="ECO:0000256" key="2">
    <source>
        <dbReference type="ARBA" id="ARBA00001946"/>
    </source>
</evidence>
<organism evidence="19 20">
    <name type="scientific">Arachis duranensis</name>
    <name type="common">Wild peanut</name>
    <dbReference type="NCBI Taxonomy" id="130453"/>
    <lineage>
        <taxon>Eukaryota</taxon>
        <taxon>Viridiplantae</taxon>
        <taxon>Streptophyta</taxon>
        <taxon>Embryophyta</taxon>
        <taxon>Tracheophyta</taxon>
        <taxon>Spermatophyta</taxon>
        <taxon>Magnoliopsida</taxon>
        <taxon>eudicotyledons</taxon>
        <taxon>Gunneridae</taxon>
        <taxon>Pentapetalae</taxon>
        <taxon>rosids</taxon>
        <taxon>fabids</taxon>
        <taxon>Fabales</taxon>
        <taxon>Fabaceae</taxon>
        <taxon>Papilionoideae</taxon>
        <taxon>50 kb inversion clade</taxon>
        <taxon>dalbergioids sensu lato</taxon>
        <taxon>Dalbergieae</taxon>
        <taxon>Pterocarpus clade</taxon>
        <taxon>Arachis</taxon>
    </lineage>
</organism>
<dbReference type="FunFam" id="3.30.70.590:FF:000002">
    <property type="entry name" value="Nuclear poly(A) polymerase 4"/>
    <property type="match status" value="1"/>
</dbReference>
<sequence>MVIHGLSNLSNGQQRLGITEPISLAGPTEYDVIKTRELEKYLQDAGLYESQEEAVVREEVLGRLDQIVKTWVKTISHAKGLNDQLVHEANAKIFTFGSYRLGVHGPGADIDTLCVGPRHATREEDFFGELHKMLLEMPQVTELHPVPDAHVPVMKFKFNGISVDLLYARLALWVIPEDLDISQDSILQNADEQTVLSLNGCRVTDQVLRLVPNIQNFRTTLRCMRFWAKRRGVYSNVSGFLGGINLALLVARICQLYPNALPNMLVSRFFRVYTQWRWPNPVMLCAIEEGSLGLPIWDPRRNPRDRYHLMPIITPAYPCMNSTYNVTSSTLRIMSQEFQRGSEICEEMEAGDADWDTLFERYPFFEAYKNYLRIDIAAENADDLRQWKGWVESRLRQLTLKIERHTYGMLQCHPHPGEFSDKSRPFHHCYFMGLQRKQGVPVNEGEQFDIRLTVDEFKHSINAYTLLKPGMGIHVSHVKRRNIPNFVFPGGVRPSHPSKITWDSKRSSELRVSGQNGQAEMSQGAVSGADDGRKRKRSEDNMDDNSKVSKSLTSLTPFSREVHEDRTFISASSACSVKFDETEVNNMGDQKSEKPSLQFPSGDSETNGSLRINRELDPILPVTDTSISNEEKLSSDKIISGPYEAHQHQAFPEEPEELEDNNAGSNQVRDNRDNSDSSISKLAVSEHPVISKETCSTQLCTNGGMEELEVNHLLLLKFGRFRLSYSSIYATLVDSRYQFFMNCVQLFLLIFLKILSNLYDSYNYKLGWI</sequence>
<dbReference type="GO" id="GO:0046872">
    <property type="term" value="F:metal ion binding"/>
    <property type="evidence" value="ECO:0007669"/>
    <property type="project" value="UniProtKB-KW"/>
</dbReference>
<dbReference type="Gene3D" id="3.30.460.10">
    <property type="entry name" value="Beta Polymerase, domain 2"/>
    <property type="match status" value="1"/>
</dbReference>
<evidence type="ECO:0000256" key="4">
    <source>
        <dbReference type="ARBA" id="ARBA00010912"/>
    </source>
</evidence>
<dbReference type="Gene3D" id="1.10.1410.10">
    <property type="match status" value="1"/>
</dbReference>
<evidence type="ECO:0000256" key="14">
    <source>
        <dbReference type="ARBA" id="ARBA00048830"/>
    </source>
</evidence>
<protein>
    <recommendedName>
        <fullName evidence="5">polynucleotide adenylyltransferase</fullName>
        <ecNumber evidence="5">2.7.7.19</ecNumber>
    </recommendedName>
</protein>
<reference evidence="20" key="2">
    <citation type="submission" date="2025-08" db="UniProtKB">
        <authorList>
            <consortium name="RefSeq"/>
        </authorList>
    </citation>
    <scope>IDENTIFICATION</scope>
    <source>
        <tissue evidence="20">Whole plant</tissue>
    </source>
</reference>
<dbReference type="RefSeq" id="XP_015966983.1">
    <property type="nucleotide sequence ID" value="XM_016111497.3"/>
</dbReference>
<evidence type="ECO:0000259" key="16">
    <source>
        <dbReference type="Pfam" id="PF04926"/>
    </source>
</evidence>
<dbReference type="InterPro" id="IPR011068">
    <property type="entry name" value="NuclTrfase_I-like_C"/>
</dbReference>
<dbReference type="Gene3D" id="3.30.70.590">
    <property type="entry name" value="Poly(A) polymerase predicted RNA binding domain"/>
    <property type="match status" value="1"/>
</dbReference>
<comment type="catalytic activity">
    <reaction evidence="14">
        <text>RNA(n) + ATP = RNA(n)-3'-adenine ribonucleotide + diphosphate</text>
        <dbReference type="Rhea" id="RHEA:11332"/>
        <dbReference type="Rhea" id="RHEA-COMP:14527"/>
        <dbReference type="Rhea" id="RHEA-COMP:17347"/>
        <dbReference type="ChEBI" id="CHEBI:30616"/>
        <dbReference type="ChEBI" id="CHEBI:33019"/>
        <dbReference type="ChEBI" id="CHEBI:140395"/>
        <dbReference type="ChEBI" id="CHEBI:173115"/>
        <dbReference type="EC" id="2.7.7.19"/>
    </reaction>
</comment>
<evidence type="ECO:0000256" key="9">
    <source>
        <dbReference type="ARBA" id="ARBA00022723"/>
    </source>
</evidence>
<dbReference type="InterPro" id="IPR048840">
    <property type="entry name" value="PolA_pol_NTPase"/>
</dbReference>
<dbReference type="PANTHER" id="PTHR10682">
    <property type="entry name" value="POLY A POLYMERASE"/>
    <property type="match status" value="1"/>
</dbReference>
<dbReference type="GeneID" id="107490687"/>
<keyword evidence="7" id="KW-0808">Transferase</keyword>
<keyword evidence="10" id="KW-0547">Nucleotide-binding</keyword>
<dbReference type="Proteomes" id="UP000515211">
    <property type="component" value="Chromosome 5"/>
</dbReference>
<comment type="cofactor">
    <cofactor evidence="2">
        <name>Mg(2+)</name>
        <dbReference type="ChEBI" id="CHEBI:18420"/>
    </cofactor>
</comment>
<accession>A0A6P4DEI4</accession>
<evidence type="ECO:0000256" key="3">
    <source>
        <dbReference type="ARBA" id="ARBA00004123"/>
    </source>
</evidence>
<feature type="compositionally biased region" description="Polar residues" evidence="15">
    <location>
        <begin position="513"/>
        <end position="525"/>
    </location>
</feature>
<dbReference type="Pfam" id="PF04926">
    <property type="entry name" value="PAP_RNA-bind"/>
    <property type="match status" value="2"/>
</dbReference>
<keyword evidence="8" id="KW-0548">Nucleotidyltransferase</keyword>
<evidence type="ECO:0000256" key="15">
    <source>
        <dbReference type="SAM" id="MobiDB-lite"/>
    </source>
</evidence>
<dbReference type="EC" id="2.7.7.19" evidence="5"/>
<evidence type="ECO:0000259" key="17">
    <source>
        <dbReference type="Pfam" id="PF04928"/>
    </source>
</evidence>
<dbReference type="PANTHER" id="PTHR10682:SF10">
    <property type="entry name" value="POLYNUCLEOTIDE ADENYLYLTRANSFERASE"/>
    <property type="match status" value="1"/>
</dbReference>
<evidence type="ECO:0000256" key="10">
    <source>
        <dbReference type="ARBA" id="ARBA00022741"/>
    </source>
</evidence>
<dbReference type="GO" id="GO:0003723">
    <property type="term" value="F:RNA binding"/>
    <property type="evidence" value="ECO:0007669"/>
    <property type="project" value="InterPro"/>
</dbReference>
<dbReference type="InterPro" id="IPR007012">
    <property type="entry name" value="PolA_pol_cen_dom"/>
</dbReference>
<dbReference type="SUPFAM" id="SSF81631">
    <property type="entry name" value="PAP/OAS1 substrate-binding domain"/>
    <property type="match status" value="1"/>
</dbReference>
<feature type="domain" description="Poly(A) polymerase RNA-binding" evidence="16">
    <location>
        <begin position="423"/>
        <end position="494"/>
    </location>
</feature>